<accession>A0AAE0W8M2</accession>
<feature type="compositionally biased region" description="Polar residues" evidence="1">
    <location>
        <begin position="260"/>
        <end position="271"/>
    </location>
</feature>
<protein>
    <submittedName>
        <fullName evidence="2">Uncharacterized protein</fullName>
    </submittedName>
</protein>
<evidence type="ECO:0000256" key="1">
    <source>
        <dbReference type="SAM" id="MobiDB-lite"/>
    </source>
</evidence>
<evidence type="ECO:0000313" key="2">
    <source>
        <dbReference type="EMBL" id="KAK3604275.1"/>
    </source>
</evidence>
<organism evidence="2 3">
    <name type="scientific">Potamilus streckersoni</name>
    <dbReference type="NCBI Taxonomy" id="2493646"/>
    <lineage>
        <taxon>Eukaryota</taxon>
        <taxon>Metazoa</taxon>
        <taxon>Spiralia</taxon>
        <taxon>Lophotrochozoa</taxon>
        <taxon>Mollusca</taxon>
        <taxon>Bivalvia</taxon>
        <taxon>Autobranchia</taxon>
        <taxon>Heteroconchia</taxon>
        <taxon>Palaeoheterodonta</taxon>
        <taxon>Unionida</taxon>
        <taxon>Unionoidea</taxon>
        <taxon>Unionidae</taxon>
        <taxon>Ambleminae</taxon>
        <taxon>Lampsilini</taxon>
        <taxon>Potamilus</taxon>
    </lineage>
</organism>
<reference evidence="2" key="3">
    <citation type="submission" date="2023-05" db="EMBL/GenBank/DDBJ databases">
        <authorList>
            <person name="Smith C.H."/>
        </authorList>
    </citation>
    <scope>NUCLEOTIDE SEQUENCE</scope>
    <source>
        <strain evidence="2">CHS0354</strain>
        <tissue evidence="2">Mantle</tissue>
    </source>
</reference>
<sequence>MPGGMLKYGGSYREGVSVFEYIYYEPANAAEAANEPDTLYAPVCDFKKLSPGLAVCTDFQRKSRVFWVSVIPRPIRADSLKLQDRMRWILPNTCLGKEQFYRSGSSVMNISFRYKSFDVQKQERTVNSAIYTKAQCFAGKTLFSWKMSRDIPAYPTATGTEWLKNPSAGQLTGGVGSAPKDLTGFISRQLKNAYEEGIAELAKIYGTRVQADSSYTTKDGRTVRRETDIKISFEQQFKPRISGVYIDEQSRMYVWVTAEEPSQSDSAGASSNPPPHPQLPHLKTHPSDNLKLYS</sequence>
<dbReference type="EMBL" id="JAEAOA010000186">
    <property type="protein sequence ID" value="KAK3604275.1"/>
    <property type="molecule type" value="Genomic_DNA"/>
</dbReference>
<dbReference type="AlphaFoldDB" id="A0AAE0W8M2"/>
<reference evidence="2" key="1">
    <citation type="journal article" date="2021" name="Genome Biol. Evol.">
        <title>A High-Quality Reference Genome for a Parasitic Bivalve with Doubly Uniparental Inheritance (Bivalvia: Unionida).</title>
        <authorList>
            <person name="Smith C.H."/>
        </authorList>
    </citation>
    <scope>NUCLEOTIDE SEQUENCE</scope>
    <source>
        <strain evidence="2">CHS0354</strain>
    </source>
</reference>
<proteinExistence type="predicted"/>
<name>A0AAE0W8M2_9BIVA</name>
<keyword evidence="3" id="KW-1185">Reference proteome</keyword>
<dbReference type="Proteomes" id="UP001195483">
    <property type="component" value="Unassembled WGS sequence"/>
</dbReference>
<comment type="caution">
    <text evidence="2">The sequence shown here is derived from an EMBL/GenBank/DDBJ whole genome shotgun (WGS) entry which is preliminary data.</text>
</comment>
<evidence type="ECO:0000313" key="3">
    <source>
        <dbReference type="Proteomes" id="UP001195483"/>
    </source>
</evidence>
<feature type="region of interest" description="Disordered" evidence="1">
    <location>
        <begin position="257"/>
        <end position="294"/>
    </location>
</feature>
<gene>
    <name evidence="2" type="ORF">CHS0354_002083</name>
</gene>
<reference evidence="2" key="2">
    <citation type="journal article" date="2021" name="Genome Biol. Evol.">
        <title>Developing a high-quality reference genome for a parasitic bivalve with doubly uniparental inheritance (Bivalvia: Unionida).</title>
        <authorList>
            <person name="Smith C.H."/>
        </authorList>
    </citation>
    <scope>NUCLEOTIDE SEQUENCE</scope>
    <source>
        <strain evidence="2">CHS0354</strain>
        <tissue evidence="2">Mantle</tissue>
    </source>
</reference>